<organism evidence="1 2">
    <name type="scientific">Candidatus Nealsonbacteria bacterium RIFCSPLOWO2_01_FULL_41_9</name>
    <dbReference type="NCBI Taxonomy" id="1801671"/>
    <lineage>
        <taxon>Bacteria</taxon>
        <taxon>Candidatus Nealsoniibacteriota</taxon>
    </lineage>
</organism>
<dbReference type="SUPFAM" id="SSF81301">
    <property type="entry name" value="Nucleotidyltransferase"/>
    <property type="match status" value="1"/>
</dbReference>
<dbReference type="EMBL" id="MHMG01000003">
    <property type="protein sequence ID" value="OGZ24058.1"/>
    <property type="molecule type" value="Genomic_DNA"/>
</dbReference>
<evidence type="ECO:0000313" key="1">
    <source>
        <dbReference type="EMBL" id="OGZ24058.1"/>
    </source>
</evidence>
<proteinExistence type="predicted"/>
<dbReference type="AlphaFoldDB" id="A0A1G2EFS8"/>
<protein>
    <submittedName>
        <fullName evidence="1">Uncharacterized protein</fullName>
    </submittedName>
</protein>
<accession>A0A1G2EFS8</accession>
<dbReference type="Proteomes" id="UP000176406">
    <property type="component" value="Unassembled WGS sequence"/>
</dbReference>
<comment type="caution">
    <text evidence="1">The sequence shown here is derived from an EMBL/GenBank/DDBJ whole genome shotgun (WGS) entry which is preliminary data.</text>
</comment>
<name>A0A1G2EFS8_9BACT</name>
<dbReference type="Gene3D" id="3.30.460.40">
    <property type="match status" value="1"/>
</dbReference>
<dbReference type="InterPro" id="IPR043519">
    <property type="entry name" value="NT_sf"/>
</dbReference>
<sequence length="169" mass="19443">MNEEILYEEVFRALNKEKINYAVCGGAAVVMLGFSRLTIDLDLIVSLEKENLSKLYDALSQLGYKIRIPLRKEEFVQKKVLAKLDSEKNMKVVSFYNPKDAFKTVDIGVNLPDISEILKRKRFIKIGNLDIPVIDINDLIKMKEDLARPKDIIDAENLKKIKSQQNEKE</sequence>
<evidence type="ECO:0000313" key="2">
    <source>
        <dbReference type="Proteomes" id="UP000176406"/>
    </source>
</evidence>
<reference evidence="1 2" key="1">
    <citation type="journal article" date="2016" name="Nat. Commun.">
        <title>Thousands of microbial genomes shed light on interconnected biogeochemical processes in an aquifer system.</title>
        <authorList>
            <person name="Anantharaman K."/>
            <person name="Brown C.T."/>
            <person name="Hug L.A."/>
            <person name="Sharon I."/>
            <person name="Castelle C.J."/>
            <person name="Probst A.J."/>
            <person name="Thomas B.C."/>
            <person name="Singh A."/>
            <person name="Wilkins M.J."/>
            <person name="Karaoz U."/>
            <person name="Brodie E.L."/>
            <person name="Williams K.H."/>
            <person name="Hubbard S.S."/>
            <person name="Banfield J.F."/>
        </authorList>
    </citation>
    <scope>NUCLEOTIDE SEQUENCE [LARGE SCALE GENOMIC DNA]</scope>
</reference>
<gene>
    <name evidence="1" type="ORF">A3A08_01460</name>
</gene>